<dbReference type="SUPFAM" id="SSF103473">
    <property type="entry name" value="MFS general substrate transporter"/>
    <property type="match status" value="1"/>
</dbReference>
<sequence>MICFMVISVTPAQYFRAKRGLANGLVFAGVGFRGAAISATHRMGLPHSRVDYLATGLPAAWLIKERNRATSNPGFIEWHLFEFFMFVFFLASAIGTFPLFVPRFFLPLYTKSLGFSSSVGAGLVAGFSLASAAGRIACSLFCDRR</sequence>
<dbReference type="AlphaFoldDB" id="A0A2N3MZI9"/>
<dbReference type="VEuPathDB" id="FungiDB:jhhlp_008093"/>
<keyword evidence="1" id="KW-1133">Transmembrane helix</keyword>
<gene>
    <name evidence="2" type="ORF">jhhlp_008093</name>
</gene>
<feature type="transmembrane region" description="Helical" evidence="1">
    <location>
        <begin position="121"/>
        <end position="142"/>
    </location>
</feature>
<dbReference type="OrthoDB" id="6499973at2759"/>
<dbReference type="EMBL" id="NLAX01001584">
    <property type="protein sequence ID" value="PKS05575.1"/>
    <property type="molecule type" value="Genomic_DNA"/>
</dbReference>
<dbReference type="InParanoid" id="A0A2N3MZI9"/>
<dbReference type="STRING" id="41688.A0A2N3MZI9"/>
<evidence type="ECO:0000256" key="1">
    <source>
        <dbReference type="SAM" id="Phobius"/>
    </source>
</evidence>
<dbReference type="InterPro" id="IPR036259">
    <property type="entry name" value="MFS_trans_sf"/>
</dbReference>
<comment type="caution">
    <text evidence="2">The sequence shown here is derived from an EMBL/GenBank/DDBJ whole genome shotgun (WGS) entry which is preliminary data.</text>
</comment>
<proteinExistence type="predicted"/>
<name>A0A2N3MZI9_9PEZI</name>
<reference evidence="2 3" key="1">
    <citation type="journal article" date="2017" name="G3 (Bethesda)">
        <title>First Draft Genome Sequence of the Pathogenic Fungus Lomentospora prolificans (Formerly Scedosporium prolificans).</title>
        <authorList>
            <person name="Luo R."/>
            <person name="Zimin A."/>
            <person name="Workman R."/>
            <person name="Fan Y."/>
            <person name="Pertea G."/>
            <person name="Grossman N."/>
            <person name="Wear M.P."/>
            <person name="Jia B."/>
            <person name="Miller H."/>
            <person name="Casadevall A."/>
            <person name="Timp W."/>
            <person name="Zhang S.X."/>
            <person name="Salzberg S.L."/>
        </authorList>
    </citation>
    <scope>NUCLEOTIDE SEQUENCE [LARGE SCALE GENOMIC DNA]</scope>
    <source>
        <strain evidence="2 3">JHH-5317</strain>
    </source>
</reference>
<accession>A0A2N3MZI9</accession>
<keyword evidence="3" id="KW-1185">Reference proteome</keyword>
<dbReference type="Proteomes" id="UP000233524">
    <property type="component" value="Unassembled WGS sequence"/>
</dbReference>
<organism evidence="2 3">
    <name type="scientific">Lomentospora prolificans</name>
    <dbReference type="NCBI Taxonomy" id="41688"/>
    <lineage>
        <taxon>Eukaryota</taxon>
        <taxon>Fungi</taxon>
        <taxon>Dikarya</taxon>
        <taxon>Ascomycota</taxon>
        <taxon>Pezizomycotina</taxon>
        <taxon>Sordariomycetes</taxon>
        <taxon>Hypocreomycetidae</taxon>
        <taxon>Microascales</taxon>
        <taxon>Microascaceae</taxon>
        <taxon>Lomentospora</taxon>
    </lineage>
</organism>
<evidence type="ECO:0000313" key="2">
    <source>
        <dbReference type="EMBL" id="PKS05575.1"/>
    </source>
</evidence>
<protein>
    <recommendedName>
        <fullName evidence="4">Major facilitator superfamily (MFS) profile domain-containing protein</fullName>
    </recommendedName>
</protein>
<evidence type="ECO:0008006" key="4">
    <source>
        <dbReference type="Google" id="ProtNLM"/>
    </source>
</evidence>
<evidence type="ECO:0000313" key="3">
    <source>
        <dbReference type="Proteomes" id="UP000233524"/>
    </source>
</evidence>
<feature type="transmembrane region" description="Helical" evidence="1">
    <location>
        <begin position="80"/>
        <end position="101"/>
    </location>
</feature>
<keyword evidence="1" id="KW-0472">Membrane</keyword>
<keyword evidence="1" id="KW-0812">Transmembrane</keyword>